<feature type="domain" description="CNH" evidence="5">
    <location>
        <begin position="15"/>
        <end position="294"/>
    </location>
</feature>
<dbReference type="AlphaFoldDB" id="A0A914XDA8"/>
<evidence type="ECO:0000313" key="6">
    <source>
        <dbReference type="Proteomes" id="UP000887566"/>
    </source>
</evidence>
<evidence type="ECO:0000256" key="3">
    <source>
        <dbReference type="ARBA" id="ARBA00038201"/>
    </source>
</evidence>
<dbReference type="InterPro" id="IPR019453">
    <property type="entry name" value="VPS39/TGFA1_Znf"/>
</dbReference>
<protein>
    <submittedName>
        <fullName evidence="7">CNH domain-containing protein</fullName>
    </submittedName>
</protein>
<evidence type="ECO:0000313" key="7">
    <source>
        <dbReference type="WBParaSite" id="PSAMB.scaffold796size41283.g8852.t1"/>
    </source>
</evidence>
<dbReference type="GO" id="GO:0005737">
    <property type="term" value="C:cytoplasm"/>
    <property type="evidence" value="ECO:0007669"/>
    <property type="project" value="TreeGrafter"/>
</dbReference>
<evidence type="ECO:0000256" key="1">
    <source>
        <dbReference type="ARBA" id="ARBA00004184"/>
    </source>
</evidence>
<dbReference type="WBParaSite" id="PSAMB.scaffold796size41283.g8852.t1">
    <property type="protein sequence ID" value="PSAMB.scaffold796size41283.g8852.t1"/>
    <property type="gene ID" value="PSAMB.scaffold796size41283.g8852"/>
</dbReference>
<dbReference type="Pfam" id="PF10367">
    <property type="entry name" value="zf-Vps39_C"/>
    <property type="match status" value="1"/>
</dbReference>
<feature type="repeat" description="CHCR" evidence="4">
    <location>
        <begin position="580"/>
        <end position="759"/>
    </location>
</feature>
<comment type="subcellular location">
    <subcellularLocation>
        <location evidence="1">Endomembrane system</location>
        <topology evidence="1">Peripheral membrane protein</topology>
    </subcellularLocation>
</comment>
<dbReference type="InterPro" id="IPR000547">
    <property type="entry name" value="Clathrin_H-chain/VPS_repeat"/>
</dbReference>
<dbReference type="PROSITE" id="PS50219">
    <property type="entry name" value="CNH"/>
    <property type="match status" value="1"/>
</dbReference>
<accession>A0A914XDA8</accession>
<dbReference type="Proteomes" id="UP000887566">
    <property type="component" value="Unplaced"/>
</dbReference>
<dbReference type="PANTHER" id="PTHR12894:SF49">
    <property type="entry name" value="VAM6_VPS39-LIKE PROTEIN"/>
    <property type="match status" value="1"/>
</dbReference>
<evidence type="ECO:0000256" key="2">
    <source>
        <dbReference type="ARBA" id="ARBA00023136"/>
    </source>
</evidence>
<sequence length="901" mass="102686">MYEAFAILEVASKLPLDISVIAKQGGNIIAGTKTGALLIYTPNKDGKRKYEVQMCRTFAKKAVVQLLSIDLHHLLLCLSDGLVTAHDTRELNYPVKCTLLKAKGASLFTSYVDQKDGTLYIGVAVKRKLQLFKWTDREFEEIALDLAFPDVIQAVSWCDERVAVAVRDEYFMVTVFERSHSQSHNTDTVGTIRALFTMGNRPIEPLIVSMPDRRMIGFCRDDSTIFVDFDGKSLSREYIDIRWSEVPIAVAYDPPYLVALLPKNIEIRSIKPSVCVQVVQLPKVRMLAGGISGHVYAAAAHDLWEMTTAPNLKQNIQQLVKEKQYEMAIQLAERLEEEDVERSRSIQEIKHLYAFNLFCQRKFTEAFAMFSEIGSEVLYVIGLFPDLLPDEIRNNIVYPDTLPPRMNTEELRNGLQGLAGFLSETRTRIAYLIAMQPRLRDKKELSAAETTQLLSVEQLQQNRNLLQIVDTTLLRCYVETNDMLVASLLRLPDNSCNVPATEKILRERQKFYELFLLYERKGMHSEALDLLKSQSKNEKSSLKGLERTVHYLQNLGNSRLDLIFKYSSWVLQESDLEGLKIFTEDCDEVRGLDRERVLHYLLSECPSAVIPYLEHIILQWNDARPKLHNTLAELYLEKVKALLRDYLQSLPAGHQVLPAGKEPGQLSEYRSKLIFFLGMSFHYSPELLLVQIPHDALFEERALLLGRMKRHEQAIAIYTNILHDYKAAENYCNTYYDKTNPDDAQVFLILLKMYAHPSDNSILGFLHSNVAKPKPNIPQALKVIKDYAHRIDTVQGVEFLSADTKLDELWVALEAVLQSTTNRRRNIELHKGLYYASMLRTKSNCSKGEGVKVNIASTSGCAHCGKKISNSAFARFPDGTLVHYYCFKQNNGQPPPKRDGR</sequence>
<dbReference type="InterPro" id="IPR032914">
    <property type="entry name" value="Vam6/VPS39/TRAP1"/>
</dbReference>
<proteinExistence type="inferred from homology"/>
<evidence type="ECO:0000256" key="4">
    <source>
        <dbReference type="PROSITE-ProRule" id="PRU01006"/>
    </source>
</evidence>
<keyword evidence="6" id="KW-1185">Reference proteome</keyword>
<reference evidence="7" key="1">
    <citation type="submission" date="2022-11" db="UniProtKB">
        <authorList>
            <consortium name="WormBaseParasite"/>
        </authorList>
    </citation>
    <scope>IDENTIFICATION</scope>
</reference>
<dbReference type="PANTHER" id="PTHR12894">
    <property type="entry name" value="CNH DOMAIN CONTAINING"/>
    <property type="match status" value="1"/>
</dbReference>
<dbReference type="Pfam" id="PF00780">
    <property type="entry name" value="CNH"/>
    <property type="match status" value="1"/>
</dbReference>
<comment type="similarity">
    <text evidence="3">Belongs to the VAM6/VPS39 family.</text>
</comment>
<dbReference type="GO" id="GO:0016020">
    <property type="term" value="C:membrane"/>
    <property type="evidence" value="ECO:0007669"/>
    <property type="project" value="TreeGrafter"/>
</dbReference>
<dbReference type="GO" id="GO:0006886">
    <property type="term" value="P:intracellular protein transport"/>
    <property type="evidence" value="ECO:0007669"/>
    <property type="project" value="UniProtKB-UniRule"/>
</dbReference>
<dbReference type="InterPro" id="IPR001180">
    <property type="entry name" value="CNH_dom"/>
</dbReference>
<dbReference type="Pfam" id="PF10366">
    <property type="entry name" value="Vps39_1"/>
    <property type="match status" value="1"/>
</dbReference>
<evidence type="ECO:0000259" key="5">
    <source>
        <dbReference type="PROSITE" id="PS50219"/>
    </source>
</evidence>
<dbReference type="GO" id="GO:0006914">
    <property type="term" value="P:autophagy"/>
    <property type="evidence" value="ECO:0007669"/>
    <property type="project" value="TreeGrafter"/>
</dbReference>
<dbReference type="InterPro" id="IPR019452">
    <property type="entry name" value="VPS39/TGF_beta_rcpt-assoc_1"/>
</dbReference>
<dbReference type="PROSITE" id="PS50236">
    <property type="entry name" value="CHCR"/>
    <property type="match status" value="1"/>
</dbReference>
<keyword evidence="2" id="KW-0472">Membrane</keyword>
<organism evidence="6 7">
    <name type="scientific">Plectus sambesii</name>
    <dbReference type="NCBI Taxonomy" id="2011161"/>
    <lineage>
        <taxon>Eukaryota</taxon>
        <taxon>Metazoa</taxon>
        <taxon>Ecdysozoa</taxon>
        <taxon>Nematoda</taxon>
        <taxon>Chromadorea</taxon>
        <taxon>Plectida</taxon>
        <taxon>Plectina</taxon>
        <taxon>Plectoidea</taxon>
        <taxon>Plectidae</taxon>
        <taxon>Plectus</taxon>
    </lineage>
</organism>
<dbReference type="GO" id="GO:0012505">
    <property type="term" value="C:endomembrane system"/>
    <property type="evidence" value="ECO:0007669"/>
    <property type="project" value="UniProtKB-SubCell"/>
</dbReference>
<dbReference type="GO" id="GO:0034058">
    <property type="term" value="P:endosomal vesicle fusion"/>
    <property type="evidence" value="ECO:0007669"/>
    <property type="project" value="TreeGrafter"/>
</dbReference>
<name>A0A914XDA8_9BILA</name>